<name>A0ABY8NSL5_9GAMM</name>
<proteinExistence type="predicted"/>
<dbReference type="Proteomes" id="UP001177592">
    <property type="component" value="Chromosome"/>
</dbReference>
<accession>A0ABY8NSL5</accession>
<evidence type="ECO:0000313" key="1">
    <source>
        <dbReference type="EMBL" id="WGM07350.1"/>
    </source>
</evidence>
<organism evidence="1 2">
    <name type="scientific">Arsenophonus nasoniae</name>
    <name type="common">son-killer infecting Nasonia vitripennis</name>
    <dbReference type="NCBI Taxonomy" id="638"/>
    <lineage>
        <taxon>Bacteria</taxon>
        <taxon>Pseudomonadati</taxon>
        <taxon>Pseudomonadota</taxon>
        <taxon>Gammaproteobacteria</taxon>
        <taxon>Enterobacterales</taxon>
        <taxon>Morganellaceae</taxon>
        <taxon>Arsenophonus</taxon>
    </lineage>
</organism>
<dbReference type="RefSeq" id="WP_135677646.1">
    <property type="nucleotide sequence ID" value="NZ_CP038613.1"/>
</dbReference>
<sequence>MSHLREQGLNINPNFALLGIMMFMTYDGGHSPHEVLWTANQFGPEVGFDFNAQLNKKEPKSAPLDFVSDYQLFANMYNETGCEKAMKDAIALAFEKTILHCERLGKQ</sequence>
<dbReference type="GeneID" id="96877027"/>
<dbReference type="EMBL" id="CP123523">
    <property type="protein sequence ID" value="WGM07350.1"/>
    <property type="molecule type" value="Genomic_DNA"/>
</dbReference>
<keyword evidence="2" id="KW-1185">Reference proteome</keyword>
<protein>
    <submittedName>
        <fullName evidence="1">Uncharacterized protein</fullName>
    </submittedName>
</protein>
<evidence type="ECO:0000313" key="2">
    <source>
        <dbReference type="Proteomes" id="UP001177592"/>
    </source>
</evidence>
<reference evidence="1" key="1">
    <citation type="submission" date="2023-04" db="EMBL/GenBank/DDBJ databases">
        <title>Genome dynamics across the evolutionary transition to endosymbiosis.</title>
        <authorList>
            <person name="Siozios S."/>
            <person name="Nadal-Jimenez P."/>
            <person name="Azagi T."/>
            <person name="Sprong H."/>
            <person name="Frost C.L."/>
            <person name="Parratt S.R."/>
            <person name="Taylor G."/>
            <person name="Brettell L."/>
            <person name="Lew K.C."/>
            <person name="Croft L."/>
            <person name="King K.C."/>
            <person name="Brockhurst M.A."/>
            <person name="Hypsa V."/>
            <person name="Novakova E."/>
            <person name="Darby A.C."/>
            <person name="Hurst G.D.D."/>
        </authorList>
    </citation>
    <scope>NUCLEOTIDE SEQUENCE</scope>
    <source>
        <strain evidence="1">ANv_CAN</strain>
    </source>
</reference>
<gene>
    <name evidence="1" type="ORF">QE258_08890</name>
</gene>